<comment type="caution">
    <text evidence="4">The sequence shown here is derived from an EMBL/GenBank/DDBJ whole genome shotgun (WGS) entry which is preliminary data.</text>
</comment>
<evidence type="ECO:0000313" key="4">
    <source>
        <dbReference type="EMBL" id="TCK24835.1"/>
    </source>
</evidence>
<dbReference type="NCBIfam" id="NF005968">
    <property type="entry name" value="PRK08057.1-2"/>
    <property type="match status" value="1"/>
</dbReference>
<dbReference type="Pfam" id="PF02571">
    <property type="entry name" value="CbiJ"/>
    <property type="match status" value="1"/>
</dbReference>
<dbReference type="PANTHER" id="PTHR36925:SF1">
    <property type="entry name" value="COBALT-PRECORRIN-6A REDUCTASE"/>
    <property type="match status" value="1"/>
</dbReference>
<keyword evidence="2" id="KW-0169">Cobalamin biosynthesis</keyword>
<evidence type="ECO:0000256" key="2">
    <source>
        <dbReference type="ARBA" id="ARBA00022573"/>
    </source>
</evidence>
<protein>
    <submittedName>
        <fullName evidence="4">Precorrin-6A reductase</fullName>
    </submittedName>
</protein>
<organism evidence="4 5">
    <name type="scientific">Pseudonocardia endophytica</name>
    <dbReference type="NCBI Taxonomy" id="401976"/>
    <lineage>
        <taxon>Bacteria</taxon>
        <taxon>Bacillati</taxon>
        <taxon>Actinomycetota</taxon>
        <taxon>Actinomycetes</taxon>
        <taxon>Pseudonocardiales</taxon>
        <taxon>Pseudonocardiaceae</taxon>
        <taxon>Pseudonocardia</taxon>
    </lineage>
</organism>
<accession>A0A4R1HV28</accession>
<dbReference type="NCBIfam" id="TIGR00715">
    <property type="entry name" value="precor6x_red"/>
    <property type="match status" value="1"/>
</dbReference>
<keyword evidence="5" id="KW-1185">Reference proteome</keyword>
<dbReference type="AlphaFoldDB" id="A0A4R1HV28"/>
<reference evidence="4 5" key="1">
    <citation type="submission" date="2019-03" db="EMBL/GenBank/DDBJ databases">
        <title>Sequencing the genomes of 1000 actinobacteria strains.</title>
        <authorList>
            <person name="Klenk H.-P."/>
        </authorList>
    </citation>
    <scope>NUCLEOTIDE SEQUENCE [LARGE SCALE GENOMIC DNA]</scope>
    <source>
        <strain evidence="4 5">DSM 44969</strain>
    </source>
</reference>
<dbReference type="Proteomes" id="UP000295560">
    <property type="component" value="Unassembled WGS sequence"/>
</dbReference>
<dbReference type="GO" id="GO:0009236">
    <property type="term" value="P:cobalamin biosynthetic process"/>
    <property type="evidence" value="ECO:0007669"/>
    <property type="project" value="UniProtKB-UniPathway"/>
</dbReference>
<proteinExistence type="predicted"/>
<dbReference type="PANTHER" id="PTHR36925">
    <property type="entry name" value="COBALT-PRECORRIN-6A REDUCTASE"/>
    <property type="match status" value="1"/>
</dbReference>
<gene>
    <name evidence="4" type="ORF">EV378_0628</name>
</gene>
<name>A0A4R1HV28_PSEEN</name>
<comment type="pathway">
    <text evidence="1">Cofactor biosynthesis; adenosylcobalamin biosynthesis.</text>
</comment>
<keyword evidence="3" id="KW-0560">Oxidoreductase</keyword>
<dbReference type="EMBL" id="SMFZ01000001">
    <property type="protein sequence ID" value="TCK24835.1"/>
    <property type="molecule type" value="Genomic_DNA"/>
</dbReference>
<evidence type="ECO:0000256" key="1">
    <source>
        <dbReference type="ARBA" id="ARBA00004953"/>
    </source>
</evidence>
<sequence length="268" mass="26994">MDAPRTVLVLGGTTEGRAAAAALAGRPGLRVVSSLAGAVRSPSLPDGEVRVGGFGGVSGLVTHLCDERIDAVLDATHPFARGMTANAAAACSATGVPLVVLRRPGWIAGPDDRWIRVPTVPAAAAALPGLLPGSEGRDGRAATGSGSAARGRVLLTTGRGGLSAFAGVDAAFWIRAVDPPPAPLPSRHTLLLDRGPFTLDAERALLAEIRPHVLVTKDSGGTATAPKLAAAREAEVLVLVVDRPPLPDGVATASTVEEALARLGLSPA</sequence>
<dbReference type="InterPro" id="IPR003723">
    <property type="entry name" value="Precorrin-6x_reduct"/>
</dbReference>
<evidence type="ECO:0000256" key="3">
    <source>
        <dbReference type="ARBA" id="ARBA00023002"/>
    </source>
</evidence>
<dbReference type="GO" id="GO:0016994">
    <property type="term" value="F:precorrin-6A reductase activity"/>
    <property type="evidence" value="ECO:0007669"/>
    <property type="project" value="InterPro"/>
</dbReference>
<dbReference type="RefSeq" id="WP_207908559.1">
    <property type="nucleotide sequence ID" value="NZ_SMFZ01000001.1"/>
</dbReference>
<dbReference type="UniPathway" id="UPA00148"/>
<evidence type="ECO:0000313" key="5">
    <source>
        <dbReference type="Proteomes" id="UP000295560"/>
    </source>
</evidence>
<dbReference type="PROSITE" id="PS51014">
    <property type="entry name" value="COBK_CBIJ"/>
    <property type="match status" value="1"/>
</dbReference>